<dbReference type="CDD" id="cd00483">
    <property type="entry name" value="HPPK"/>
    <property type="match status" value="1"/>
</dbReference>
<keyword evidence="9" id="KW-0547">Nucleotide-binding</keyword>
<evidence type="ECO:0000256" key="11">
    <source>
        <dbReference type="ARBA" id="ARBA00022840"/>
    </source>
</evidence>
<dbReference type="InterPro" id="IPR045031">
    <property type="entry name" value="DHP_synth-like"/>
</dbReference>
<keyword evidence="13" id="KW-0289">Folate biosynthesis</keyword>
<dbReference type="PROSITE" id="PS50972">
    <property type="entry name" value="PTERIN_BINDING"/>
    <property type="match status" value="1"/>
</dbReference>
<sequence length="572" mass="62583">MTTTARPWVKAYIALGSNLDDRLRMIEQACKALADHGAIRLLRTSLLYETTPMYVEDQGEFLNAACEIETALAPMELLDALQNIERVMGRIKTIDKGPRNVDLDILLYDDRVVDTQRLIVPHKLMLEREFVLRPLTDLIPEATIPSTRSTRTVKSYLEDLPVSDPPLSPIVPFGPGILLRPLDPRKKTKVMSILNVTPDSFSDGGAISHLSPELTDFEKSKTVTRKLPDPTETTNSDMPSVIRLAADRAHLLNTPSGSQLCRALAWHIRSGSDIIDIGGQSTRPGAESVGDNAEIERIQPALQARATCFPGVPTSLDTYRASVAATATKIGYMHPELGAEQSSRFETGCHIINDISAGAMEPEILTVAAQNNMTIVLMHMRGTPETMNKPENLIYPDGVIAGVAEELKQRVAAAEAAGIPRWRIVLDPGIGFSKSSEQNLELLKGLQTLRDWPGLRGIPWLVGTSRKNFIGEALGMDDLAVTEYADSIRDGARAVDEVEKAWAHADEKARVILERPTVSKSGKYVRDVKRRDLGTAATVAAAVQGGADVVRVHNVRAARDVIAVADAIWRRP</sequence>
<dbReference type="GO" id="GO:0005524">
    <property type="term" value="F:ATP binding"/>
    <property type="evidence" value="ECO:0007669"/>
    <property type="project" value="UniProtKB-KW"/>
</dbReference>
<name>A0A2K1QN45_9PEZI</name>
<dbReference type="GO" id="GO:0046872">
    <property type="term" value="F:metal ion binding"/>
    <property type="evidence" value="ECO:0007669"/>
    <property type="project" value="UniProtKB-KW"/>
</dbReference>
<dbReference type="InterPro" id="IPR000550">
    <property type="entry name" value="Hppk"/>
</dbReference>
<dbReference type="InterPro" id="IPR000489">
    <property type="entry name" value="Pterin-binding_dom"/>
</dbReference>
<evidence type="ECO:0000256" key="3">
    <source>
        <dbReference type="ARBA" id="ARBA00001946"/>
    </source>
</evidence>
<keyword evidence="17" id="KW-1185">Reference proteome</keyword>
<evidence type="ECO:0000313" key="17">
    <source>
        <dbReference type="Proteomes" id="UP000243797"/>
    </source>
</evidence>
<organism evidence="16 17">
    <name type="scientific">Sphaceloma murrayae</name>
    <dbReference type="NCBI Taxonomy" id="2082308"/>
    <lineage>
        <taxon>Eukaryota</taxon>
        <taxon>Fungi</taxon>
        <taxon>Dikarya</taxon>
        <taxon>Ascomycota</taxon>
        <taxon>Pezizomycotina</taxon>
        <taxon>Dothideomycetes</taxon>
        <taxon>Dothideomycetidae</taxon>
        <taxon>Myriangiales</taxon>
        <taxon>Elsinoaceae</taxon>
        <taxon>Sphaceloma</taxon>
    </lineage>
</organism>
<dbReference type="GO" id="GO:0004156">
    <property type="term" value="F:dihydropteroate synthase activity"/>
    <property type="evidence" value="ECO:0007669"/>
    <property type="project" value="UniProtKB-EC"/>
</dbReference>
<dbReference type="FunCoup" id="A0A2K1QN45">
    <property type="interactions" value="239"/>
</dbReference>
<evidence type="ECO:0000256" key="2">
    <source>
        <dbReference type="ARBA" id="ARBA00000198"/>
    </source>
</evidence>
<comment type="catalytic activity">
    <reaction evidence="2">
        <text>6-hydroxymethyl-7,8-dihydropterin + ATP = (7,8-dihydropterin-6-yl)methyl diphosphate + AMP + H(+)</text>
        <dbReference type="Rhea" id="RHEA:11412"/>
        <dbReference type="ChEBI" id="CHEBI:15378"/>
        <dbReference type="ChEBI" id="CHEBI:30616"/>
        <dbReference type="ChEBI" id="CHEBI:44841"/>
        <dbReference type="ChEBI" id="CHEBI:72950"/>
        <dbReference type="ChEBI" id="CHEBI:456215"/>
        <dbReference type="EC" id="2.7.6.3"/>
    </reaction>
</comment>
<dbReference type="AlphaFoldDB" id="A0A2K1QN45"/>
<evidence type="ECO:0000256" key="4">
    <source>
        <dbReference type="ARBA" id="ARBA00004763"/>
    </source>
</evidence>
<dbReference type="GO" id="GO:0005740">
    <property type="term" value="C:mitochondrial envelope"/>
    <property type="evidence" value="ECO:0007669"/>
    <property type="project" value="TreeGrafter"/>
</dbReference>
<dbReference type="NCBIfam" id="TIGR01498">
    <property type="entry name" value="folK"/>
    <property type="match status" value="1"/>
</dbReference>
<dbReference type="GO" id="GO:0003848">
    <property type="term" value="F:2-amino-4-hydroxy-6-hydroxymethyldihydropteridine diphosphokinase activity"/>
    <property type="evidence" value="ECO:0007669"/>
    <property type="project" value="UniProtKB-EC"/>
</dbReference>
<dbReference type="Pfam" id="PF01288">
    <property type="entry name" value="HPPK"/>
    <property type="match status" value="1"/>
</dbReference>
<keyword evidence="11" id="KW-0067">ATP-binding</keyword>
<evidence type="ECO:0000259" key="15">
    <source>
        <dbReference type="PROSITE" id="PS50972"/>
    </source>
</evidence>
<dbReference type="OrthoDB" id="615426at2759"/>
<comment type="similarity">
    <text evidence="6">In the C-terminal section; belongs to the DHPS family.</text>
</comment>
<evidence type="ECO:0000256" key="6">
    <source>
        <dbReference type="ARBA" id="ARBA00009951"/>
    </source>
</evidence>
<dbReference type="GO" id="GO:0016301">
    <property type="term" value="F:kinase activity"/>
    <property type="evidence" value="ECO:0007669"/>
    <property type="project" value="UniProtKB-KW"/>
</dbReference>
<dbReference type="InterPro" id="IPR035907">
    <property type="entry name" value="Hppk_sf"/>
</dbReference>
<keyword evidence="7" id="KW-0808">Transferase</keyword>
<accession>A0A2K1QN45</accession>
<dbReference type="PROSITE" id="PS00794">
    <property type="entry name" value="HPPK"/>
    <property type="match status" value="1"/>
</dbReference>
<dbReference type="InterPro" id="IPR011005">
    <property type="entry name" value="Dihydropteroate_synth-like_sf"/>
</dbReference>
<dbReference type="Gene3D" id="3.30.70.560">
    <property type="entry name" value="7,8-Dihydro-6-hydroxymethylpterin-pyrophosphokinase HPPK"/>
    <property type="match status" value="1"/>
</dbReference>
<dbReference type="Proteomes" id="UP000243797">
    <property type="component" value="Unassembled WGS sequence"/>
</dbReference>
<evidence type="ECO:0000256" key="1">
    <source>
        <dbReference type="ARBA" id="ARBA00000012"/>
    </source>
</evidence>
<feature type="domain" description="Pterin-binding" evidence="15">
    <location>
        <begin position="188"/>
        <end position="563"/>
    </location>
</feature>
<dbReference type="PANTHER" id="PTHR20941:SF1">
    <property type="entry name" value="FOLIC ACID SYNTHESIS PROTEIN FOL1"/>
    <property type="match status" value="1"/>
</dbReference>
<reference evidence="16 17" key="1">
    <citation type="submission" date="2017-06" db="EMBL/GenBank/DDBJ databases">
        <title>Draft genome sequence of a variant of Elsinoe murrayae.</title>
        <authorList>
            <person name="Cheng Q."/>
        </authorList>
    </citation>
    <scope>NUCLEOTIDE SEQUENCE [LARGE SCALE GENOMIC DNA]</scope>
    <source>
        <strain evidence="16 17">CQ-2017a</strain>
    </source>
</reference>
<keyword evidence="10" id="KW-0418">Kinase</keyword>
<comment type="caution">
    <text evidence="16">The sequence shown here is derived from an EMBL/GenBank/DDBJ whole genome shotgun (WGS) entry which is preliminary data.</text>
</comment>
<comment type="catalytic activity">
    <reaction evidence="1">
        <text>(7,8-dihydropterin-6-yl)methyl diphosphate + 4-aminobenzoate = 7,8-dihydropteroate + diphosphate</text>
        <dbReference type="Rhea" id="RHEA:19949"/>
        <dbReference type="ChEBI" id="CHEBI:17836"/>
        <dbReference type="ChEBI" id="CHEBI:17839"/>
        <dbReference type="ChEBI" id="CHEBI:33019"/>
        <dbReference type="ChEBI" id="CHEBI:72950"/>
        <dbReference type="EC" id="2.5.1.15"/>
    </reaction>
</comment>
<evidence type="ECO:0000256" key="7">
    <source>
        <dbReference type="ARBA" id="ARBA00022679"/>
    </source>
</evidence>
<evidence type="ECO:0000256" key="8">
    <source>
        <dbReference type="ARBA" id="ARBA00022723"/>
    </source>
</evidence>
<keyword evidence="12" id="KW-0460">Magnesium</keyword>
<dbReference type="PANTHER" id="PTHR20941">
    <property type="entry name" value="FOLATE SYNTHESIS PROTEINS"/>
    <property type="match status" value="1"/>
</dbReference>
<dbReference type="UniPathway" id="UPA00077">
    <property type="reaction ID" value="UER00155"/>
</dbReference>
<proteinExistence type="inferred from homology"/>
<dbReference type="Gene3D" id="3.20.20.20">
    <property type="entry name" value="Dihydropteroate synthase-like"/>
    <property type="match status" value="1"/>
</dbReference>
<dbReference type="GO" id="GO:0046656">
    <property type="term" value="P:folic acid biosynthetic process"/>
    <property type="evidence" value="ECO:0007669"/>
    <property type="project" value="UniProtKB-KW"/>
</dbReference>
<keyword evidence="8" id="KW-0479">Metal-binding</keyword>
<dbReference type="STRING" id="2082308.A0A2K1QN45"/>
<dbReference type="InParanoid" id="A0A2K1QN45"/>
<evidence type="ECO:0000313" key="16">
    <source>
        <dbReference type="EMBL" id="PNS16273.1"/>
    </source>
</evidence>
<evidence type="ECO:0000256" key="14">
    <source>
        <dbReference type="ARBA" id="ARBA00023268"/>
    </source>
</evidence>
<comment type="pathway">
    <text evidence="4">Cofactor biosynthesis; tetrahydrofolate biosynthesis; 7,8-dihydrofolate from 2-amino-4-hydroxy-6-hydroxymethyl-7,8-dihydropteridine diphosphate and 4-aminobenzoate: step 1/2.</text>
</comment>
<keyword evidence="14" id="KW-0511">Multifunctional enzyme</keyword>
<evidence type="ECO:0000256" key="5">
    <source>
        <dbReference type="ARBA" id="ARBA00005051"/>
    </source>
</evidence>
<dbReference type="PROSITE" id="PS00793">
    <property type="entry name" value="DHPS_2"/>
    <property type="match status" value="1"/>
</dbReference>
<evidence type="ECO:0000256" key="12">
    <source>
        <dbReference type="ARBA" id="ARBA00022842"/>
    </source>
</evidence>
<evidence type="ECO:0000256" key="13">
    <source>
        <dbReference type="ARBA" id="ARBA00022909"/>
    </source>
</evidence>
<comment type="cofactor">
    <cofactor evidence="3">
        <name>Mg(2+)</name>
        <dbReference type="ChEBI" id="CHEBI:18420"/>
    </cofactor>
</comment>
<dbReference type="GO" id="GO:0046654">
    <property type="term" value="P:tetrahydrofolate biosynthetic process"/>
    <property type="evidence" value="ECO:0007669"/>
    <property type="project" value="UniProtKB-UniPathway"/>
</dbReference>
<dbReference type="Pfam" id="PF00809">
    <property type="entry name" value="Pterin_bind"/>
    <property type="match status" value="1"/>
</dbReference>
<dbReference type="CDD" id="cd00739">
    <property type="entry name" value="DHPS"/>
    <property type="match status" value="1"/>
</dbReference>
<evidence type="ECO:0000256" key="9">
    <source>
        <dbReference type="ARBA" id="ARBA00022741"/>
    </source>
</evidence>
<protein>
    <submittedName>
        <fullName evidence="16">Folic acid synthesis protein fol1</fullName>
    </submittedName>
</protein>
<comment type="pathway">
    <text evidence="5">Cofactor biosynthesis; tetrahydrofolate biosynthesis; 2-amino-4-hydroxy-6-hydroxymethyl-7,8-dihydropteridine diphosphate from 7,8-dihydroneopterin triphosphate: step 4/4.</text>
</comment>
<evidence type="ECO:0000256" key="10">
    <source>
        <dbReference type="ARBA" id="ARBA00022777"/>
    </source>
</evidence>
<dbReference type="EMBL" id="NKHZ01000058">
    <property type="protein sequence ID" value="PNS16273.1"/>
    <property type="molecule type" value="Genomic_DNA"/>
</dbReference>
<gene>
    <name evidence="16" type="ORF">CAC42_6380</name>
</gene>
<dbReference type="SUPFAM" id="SSF51717">
    <property type="entry name" value="Dihydropteroate synthetase-like"/>
    <property type="match status" value="2"/>
</dbReference>
<dbReference type="InterPro" id="IPR006390">
    <property type="entry name" value="DHP_synth_dom"/>
</dbReference>
<dbReference type="SUPFAM" id="SSF55083">
    <property type="entry name" value="6-hydroxymethyl-7,8-dihydropterin pyrophosphokinase, HPPK"/>
    <property type="match status" value="1"/>
</dbReference>